<dbReference type="OrthoDB" id="9762795at2"/>
<comment type="caution">
    <text evidence="2">The sequence shown here is derived from an EMBL/GenBank/DDBJ whole genome shotgun (WGS) entry which is preliminary data.</text>
</comment>
<dbReference type="PATRIC" id="fig|883092.3.peg.2461"/>
<evidence type="ECO:0000313" key="2">
    <source>
        <dbReference type="EMBL" id="EKB62055.1"/>
    </source>
</evidence>
<feature type="region of interest" description="Disordered" evidence="1">
    <location>
        <begin position="463"/>
        <end position="486"/>
    </location>
</feature>
<reference evidence="2 3" key="1">
    <citation type="submission" date="2012-07" db="EMBL/GenBank/DDBJ databases">
        <title>The Genome Sequence of Lactobacillus crispatus FB077-07.</title>
        <authorList>
            <consortium name="The Broad Institute Genome Sequencing Platform"/>
            <person name="Earl A."/>
            <person name="Ward D."/>
            <person name="Feldgarden M."/>
            <person name="Gevers D."/>
            <person name="Saerens B."/>
            <person name="Vaneechoutte M."/>
            <person name="Walker B."/>
            <person name="Young S.K."/>
            <person name="Zeng Q."/>
            <person name="Gargeya S."/>
            <person name="Fitzgerald M."/>
            <person name="Haas B."/>
            <person name="Abouelleil A."/>
            <person name="Alvarado L."/>
            <person name="Arachchi H.M."/>
            <person name="Berlin A.M."/>
            <person name="Chapman S.B."/>
            <person name="Goldberg J."/>
            <person name="Griggs A."/>
            <person name="Gujja S."/>
            <person name="Hansen M."/>
            <person name="Howarth C."/>
            <person name="Imamovic A."/>
            <person name="Larimer J."/>
            <person name="McCowen C."/>
            <person name="Montmayeur A."/>
            <person name="Murphy C."/>
            <person name="Neiman D."/>
            <person name="Pearson M."/>
            <person name="Priest M."/>
            <person name="Roberts A."/>
            <person name="Saif S."/>
            <person name="Shea T."/>
            <person name="Sisk P."/>
            <person name="Sykes S."/>
            <person name="Wortman J."/>
            <person name="Nusbaum C."/>
            <person name="Birren B."/>
        </authorList>
    </citation>
    <scope>NUCLEOTIDE SEQUENCE [LARGE SCALE GENOMIC DNA]</scope>
    <source>
        <strain evidence="2 3">FB077-07</strain>
    </source>
</reference>
<evidence type="ECO:0000256" key="1">
    <source>
        <dbReference type="SAM" id="MobiDB-lite"/>
    </source>
</evidence>
<sequence>MTANKDVNDLMKELHLKREEIKNAFFKLPNYIEVMGARGGMRKEINTVIKHFSTQSLISDQLYTLIVKQFKAKKNLVSVTEIEKDHRLNAAKVNQFIKELMVNNKWFDFDAQNIFKHANYKYVQNRKVKGFVDQFFDWMLGNSAKFHYRLLNKETDEDDDFFALEEIQAGNSKKGRILGFDCAIDGKIEAICGFYNGTIKFMPSLQRSCSGLRSPEFDKFDQFDQFKRPVYFSFDRAELMDRQLRTQFNLFVACLSLRPVRIQYGGQKMRVVTTNFEFKLSDFEPKEFQSKTKQGLLRRQFGNINSDNFQKYLSQHLSITSIYQFLYEHTHEKGSDVTTDKEGYMQDYVSFKRSNGSTKKDTIVVSSDTYPSCFWVPKTVKAQLDKIGISAGLPPEFILEFWLKYLGDLKSGIDEKDVVKWLDNEIIQTNQTITAMIDHWCQLLGTNNRLEAMQQIDGIIKGRRKPKEDISDDDIEDDDFDDGLGE</sequence>
<proteinExistence type="predicted"/>
<organism evidence="2 3">
    <name type="scientific">Lactobacillus crispatus FB077-07</name>
    <dbReference type="NCBI Taxonomy" id="883092"/>
    <lineage>
        <taxon>Bacteria</taxon>
        <taxon>Bacillati</taxon>
        <taxon>Bacillota</taxon>
        <taxon>Bacilli</taxon>
        <taxon>Lactobacillales</taxon>
        <taxon>Lactobacillaceae</taxon>
        <taxon>Lactobacillus</taxon>
    </lineage>
</organism>
<feature type="compositionally biased region" description="Acidic residues" evidence="1">
    <location>
        <begin position="470"/>
        <end position="486"/>
    </location>
</feature>
<dbReference type="EMBL" id="AGZG01000118">
    <property type="protein sequence ID" value="EKB62055.1"/>
    <property type="molecule type" value="Genomic_DNA"/>
</dbReference>
<evidence type="ECO:0000313" key="3">
    <source>
        <dbReference type="Proteomes" id="UP000004722"/>
    </source>
</evidence>
<gene>
    <name evidence="2" type="ORF">HMPREF9249_02479</name>
</gene>
<accession>K1LYT8</accession>
<protein>
    <submittedName>
        <fullName evidence="2">Uncharacterized protein</fullName>
    </submittedName>
</protein>
<name>K1LYT8_9LACO</name>
<dbReference type="HOGENOM" id="CLU_561176_0_0_9"/>
<dbReference type="AlphaFoldDB" id="K1LYT8"/>
<dbReference type="RefSeq" id="WP_005729977.1">
    <property type="nucleotide sequence ID" value="NZ_JH932275.1"/>
</dbReference>
<dbReference type="Proteomes" id="UP000004722">
    <property type="component" value="Unassembled WGS sequence"/>
</dbReference>